<gene>
    <name evidence="2" type="ORF">TK2N_08990</name>
</gene>
<protein>
    <recommendedName>
        <fullName evidence="1">HTH cro/C1-type domain-containing protein</fullName>
    </recommendedName>
</protein>
<evidence type="ECO:0000259" key="1">
    <source>
        <dbReference type="PROSITE" id="PS50943"/>
    </source>
</evidence>
<dbReference type="AlphaFoldDB" id="A0AAN4UAS6"/>
<evidence type="ECO:0000313" key="3">
    <source>
        <dbReference type="Proteomes" id="UP000886597"/>
    </source>
</evidence>
<dbReference type="PROSITE" id="PS50943">
    <property type="entry name" value="HTH_CROC1"/>
    <property type="match status" value="1"/>
</dbReference>
<name>A0AAN4UAS6_9ENTE</name>
<dbReference type="GO" id="GO:0003677">
    <property type="term" value="F:DNA binding"/>
    <property type="evidence" value="ECO:0007669"/>
    <property type="project" value="InterPro"/>
</dbReference>
<evidence type="ECO:0000313" key="2">
    <source>
        <dbReference type="EMBL" id="GEQ54055.1"/>
    </source>
</evidence>
<dbReference type="SMART" id="SM00530">
    <property type="entry name" value="HTH_XRE"/>
    <property type="match status" value="1"/>
</dbReference>
<dbReference type="CDD" id="cd00093">
    <property type="entry name" value="HTH_XRE"/>
    <property type="match status" value="1"/>
</dbReference>
<dbReference type="EMBL" id="BKBQ01000011">
    <property type="protein sequence ID" value="GEQ54055.1"/>
    <property type="molecule type" value="Genomic_DNA"/>
</dbReference>
<reference evidence="2" key="1">
    <citation type="submission" date="2019-08" db="EMBL/GenBank/DDBJ databases">
        <authorList>
            <person name="Ishikawa M."/>
            <person name="Suzuki T."/>
            <person name="Matsutani M."/>
        </authorList>
    </citation>
    <scope>NUCLEOTIDE SEQUENCE</scope>
    <source>
        <strain evidence="2">7C1</strain>
    </source>
</reference>
<reference evidence="2" key="2">
    <citation type="journal article" date="2020" name="Int. Dairy J.">
        <title>Lactic acid bacterial diversity in Brie cheese focusing on salt concentration and pH of isolation medium and characterisation of halophilic and alkaliphilic lactic acid bacterial isolates.</title>
        <authorList>
            <person name="Unno R."/>
            <person name="Matsutani M."/>
            <person name="Suzuki T."/>
            <person name="Kodama K."/>
            <person name="Matsushita H."/>
            <person name="Yamasato K."/>
            <person name="Koizumi Y."/>
            <person name="Ishikawa M."/>
        </authorList>
    </citation>
    <scope>NUCLEOTIDE SEQUENCE</scope>
    <source>
        <strain evidence="2">7C1</strain>
    </source>
</reference>
<dbReference type="InterPro" id="IPR001387">
    <property type="entry name" value="Cro/C1-type_HTH"/>
</dbReference>
<accession>A0AAN4UAS6</accession>
<dbReference type="Proteomes" id="UP000886597">
    <property type="component" value="Unassembled WGS sequence"/>
</dbReference>
<dbReference type="SUPFAM" id="SSF47413">
    <property type="entry name" value="lambda repressor-like DNA-binding domains"/>
    <property type="match status" value="1"/>
</dbReference>
<sequence length="101" mass="11807">MLPKQATFFANFYLMILIYVINKKGLSTLPDEKKLVIHIRELTQKYDISLRELSRRSDIDIARLSELASGKRQRVNIDYIVRIAEALNISDIREILTLEDK</sequence>
<dbReference type="Pfam" id="PF13443">
    <property type="entry name" value="HTH_26"/>
    <property type="match status" value="1"/>
</dbReference>
<dbReference type="Gene3D" id="1.10.260.40">
    <property type="entry name" value="lambda repressor-like DNA-binding domains"/>
    <property type="match status" value="1"/>
</dbReference>
<dbReference type="RefSeq" id="WP_237665597.1">
    <property type="nucleotide sequence ID" value="NZ_BKBP01000010.1"/>
</dbReference>
<dbReference type="InterPro" id="IPR010982">
    <property type="entry name" value="Lambda_DNA-bd_dom_sf"/>
</dbReference>
<feature type="domain" description="HTH cro/C1-type" evidence="1">
    <location>
        <begin position="39"/>
        <end position="95"/>
    </location>
</feature>
<comment type="caution">
    <text evidence="2">The sequence shown here is derived from an EMBL/GenBank/DDBJ whole genome shotgun (WGS) entry which is preliminary data.</text>
</comment>
<organism evidence="2 3">
    <name type="scientific">Tetragenococcus koreensis</name>
    <dbReference type="NCBI Taxonomy" id="290335"/>
    <lineage>
        <taxon>Bacteria</taxon>
        <taxon>Bacillati</taxon>
        <taxon>Bacillota</taxon>
        <taxon>Bacilli</taxon>
        <taxon>Lactobacillales</taxon>
        <taxon>Enterococcaceae</taxon>
        <taxon>Tetragenococcus</taxon>
    </lineage>
</organism>
<proteinExistence type="predicted"/>